<name>A0ACB9L3I2_9MYRT</name>
<sequence>MKRDEYKKGLWTVEEDRILAEYVEVHGKGKWNRIPLATGARVSLEYAVLMIMLCREMDECCLVAAVVVGLRRSGKSSRLRWVNYLSPNVKRGDFTHEEEDLIIRLHNLLGNRWSLIAGRLPGRTDNQVKNHWNSHLRKKISSIDGPRCKNHNAGSSNNTSIASRHRPDDKRSKVGLMAVSDPKPGSDKRAEDGENNASSSRSTVADSRRGGVEANNVGPSASVWLFGDQLGLAGATNLMGCLGDFEFDFILYGR</sequence>
<keyword evidence="2" id="KW-1185">Reference proteome</keyword>
<protein>
    <submittedName>
        <fullName evidence="1">Uncharacterized protein</fullName>
    </submittedName>
</protein>
<proteinExistence type="predicted"/>
<dbReference type="EMBL" id="CM042891">
    <property type="protein sequence ID" value="KAI4303854.1"/>
    <property type="molecule type" value="Genomic_DNA"/>
</dbReference>
<comment type="caution">
    <text evidence="1">The sequence shown here is derived from an EMBL/GenBank/DDBJ whole genome shotgun (WGS) entry which is preliminary data.</text>
</comment>
<organism evidence="1 2">
    <name type="scientific">Melastoma candidum</name>
    <dbReference type="NCBI Taxonomy" id="119954"/>
    <lineage>
        <taxon>Eukaryota</taxon>
        <taxon>Viridiplantae</taxon>
        <taxon>Streptophyta</taxon>
        <taxon>Embryophyta</taxon>
        <taxon>Tracheophyta</taxon>
        <taxon>Spermatophyta</taxon>
        <taxon>Magnoliopsida</taxon>
        <taxon>eudicotyledons</taxon>
        <taxon>Gunneridae</taxon>
        <taxon>Pentapetalae</taxon>
        <taxon>rosids</taxon>
        <taxon>malvids</taxon>
        <taxon>Myrtales</taxon>
        <taxon>Melastomataceae</taxon>
        <taxon>Melastomatoideae</taxon>
        <taxon>Melastomateae</taxon>
        <taxon>Melastoma</taxon>
    </lineage>
</organism>
<evidence type="ECO:0000313" key="2">
    <source>
        <dbReference type="Proteomes" id="UP001057402"/>
    </source>
</evidence>
<evidence type="ECO:0000313" key="1">
    <source>
        <dbReference type="EMBL" id="KAI4303854.1"/>
    </source>
</evidence>
<gene>
    <name evidence="1" type="ORF">MLD38_039443</name>
</gene>
<dbReference type="Proteomes" id="UP001057402">
    <property type="component" value="Chromosome 12"/>
</dbReference>
<reference evidence="2" key="1">
    <citation type="journal article" date="2023" name="Front. Plant Sci.">
        <title>Chromosomal-level genome assembly of Melastoma candidum provides insights into trichome evolution.</title>
        <authorList>
            <person name="Zhong Y."/>
            <person name="Wu W."/>
            <person name="Sun C."/>
            <person name="Zou P."/>
            <person name="Liu Y."/>
            <person name="Dai S."/>
            <person name="Zhou R."/>
        </authorList>
    </citation>
    <scope>NUCLEOTIDE SEQUENCE [LARGE SCALE GENOMIC DNA]</scope>
</reference>
<accession>A0ACB9L3I2</accession>